<dbReference type="InterPro" id="IPR036653">
    <property type="entry name" value="CinA-like_C"/>
</dbReference>
<dbReference type="NCBIfam" id="TIGR00199">
    <property type="entry name" value="PncC_domain"/>
    <property type="match status" value="1"/>
</dbReference>
<dbReference type="AlphaFoldDB" id="X1FPV4"/>
<reference evidence="2" key="1">
    <citation type="journal article" date="2014" name="Front. Microbiol.">
        <title>High frequency of phylogenetically diverse reductive dehalogenase-homologous genes in deep subseafloor sedimentary metagenomes.</title>
        <authorList>
            <person name="Kawai M."/>
            <person name="Futagami T."/>
            <person name="Toyoda A."/>
            <person name="Takaki Y."/>
            <person name="Nishi S."/>
            <person name="Hori S."/>
            <person name="Arai W."/>
            <person name="Tsubouchi T."/>
            <person name="Morono Y."/>
            <person name="Uchiyama I."/>
            <person name="Ito T."/>
            <person name="Fujiyama A."/>
            <person name="Inagaki F."/>
            <person name="Takami H."/>
        </authorList>
    </citation>
    <scope>NUCLEOTIDE SEQUENCE</scope>
    <source>
        <strain evidence="2">Expedition CK06-06</strain>
    </source>
</reference>
<evidence type="ECO:0000259" key="1">
    <source>
        <dbReference type="Pfam" id="PF02464"/>
    </source>
</evidence>
<dbReference type="SUPFAM" id="SSF142433">
    <property type="entry name" value="CinA-like"/>
    <property type="match status" value="1"/>
</dbReference>
<name>X1FPV4_9ZZZZ</name>
<feature type="non-terminal residue" evidence="2">
    <location>
        <position position="145"/>
    </location>
</feature>
<dbReference type="Pfam" id="PF02464">
    <property type="entry name" value="CinA"/>
    <property type="match status" value="1"/>
</dbReference>
<comment type="caution">
    <text evidence="2">The sequence shown here is derived from an EMBL/GenBank/DDBJ whole genome shotgun (WGS) entry which is preliminary data.</text>
</comment>
<accession>X1FPV4</accession>
<gene>
    <name evidence="2" type="ORF">S03H2_20122</name>
</gene>
<proteinExistence type="predicted"/>
<organism evidence="2">
    <name type="scientific">marine sediment metagenome</name>
    <dbReference type="NCBI Taxonomy" id="412755"/>
    <lineage>
        <taxon>unclassified sequences</taxon>
        <taxon>metagenomes</taxon>
        <taxon>ecological metagenomes</taxon>
    </lineage>
</organism>
<dbReference type="EMBL" id="BARU01010573">
    <property type="protein sequence ID" value="GAH34535.1"/>
    <property type="molecule type" value="Genomic_DNA"/>
</dbReference>
<evidence type="ECO:0000313" key="2">
    <source>
        <dbReference type="EMBL" id="GAH34535.1"/>
    </source>
</evidence>
<dbReference type="Gene3D" id="3.90.950.20">
    <property type="entry name" value="CinA-like"/>
    <property type="match status" value="1"/>
</dbReference>
<sequence>MIDESLLNTVSNKLKKKNLSIATAESCTGGLLAHLLTNISGSSEYFERGVVTYSNISKIELLGIPKETIKDYGAVSEETARAMAIGIKEISNVDIGISTTGIAGPTGGTKEKPVGLVYIGIATSKNTQVKRFIFSENRLQNKERT</sequence>
<protein>
    <recommendedName>
        <fullName evidence="1">CinA C-terminal domain-containing protein</fullName>
    </recommendedName>
</protein>
<dbReference type="InterPro" id="IPR008136">
    <property type="entry name" value="CinA_C"/>
</dbReference>
<feature type="domain" description="CinA C-terminal" evidence="1">
    <location>
        <begin position="4"/>
        <end position="144"/>
    </location>
</feature>